<feature type="transmembrane region" description="Helical" evidence="1">
    <location>
        <begin position="6"/>
        <end position="22"/>
    </location>
</feature>
<dbReference type="AlphaFoldDB" id="A0A9D9D729"/>
<gene>
    <name evidence="2" type="ORF">IAC78_04310</name>
</gene>
<evidence type="ECO:0000313" key="2">
    <source>
        <dbReference type="EMBL" id="MBO8414671.1"/>
    </source>
</evidence>
<comment type="caution">
    <text evidence="2">The sequence shown here is derived from an EMBL/GenBank/DDBJ whole genome shotgun (WGS) entry which is preliminary data.</text>
</comment>
<protein>
    <submittedName>
        <fullName evidence="2">Uncharacterized protein</fullName>
    </submittedName>
</protein>
<dbReference type="Proteomes" id="UP000823629">
    <property type="component" value="Unassembled WGS sequence"/>
</dbReference>
<name>A0A9D9D729_9BACL</name>
<evidence type="ECO:0000256" key="1">
    <source>
        <dbReference type="SAM" id="Phobius"/>
    </source>
</evidence>
<keyword evidence="1" id="KW-0472">Membrane</keyword>
<reference evidence="2" key="2">
    <citation type="journal article" date="2021" name="PeerJ">
        <title>Extensive microbial diversity within the chicken gut microbiome revealed by metagenomics and culture.</title>
        <authorList>
            <person name="Gilroy R."/>
            <person name="Ravi A."/>
            <person name="Getino M."/>
            <person name="Pursley I."/>
            <person name="Horton D.L."/>
            <person name="Alikhan N.F."/>
            <person name="Baker D."/>
            <person name="Gharbi K."/>
            <person name="Hall N."/>
            <person name="Watson M."/>
            <person name="Adriaenssens E.M."/>
            <person name="Foster-Nyarko E."/>
            <person name="Jarju S."/>
            <person name="Secka A."/>
            <person name="Antonio M."/>
            <person name="Oren A."/>
            <person name="Chaudhuri R.R."/>
            <person name="La Ragione R."/>
            <person name="Hildebrand F."/>
            <person name="Pallen M.J."/>
        </authorList>
    </citation>
    <scope>NUCLEOTIDE SEQUENCE</scope>
    <source>
        <strain evidence="2">1748</strain>
    </source>
</reference>
<keyword evidence="1" id="KW-0812">Transmembrane</keyword>
<feature type="non-terminal residue" evidence="2">
    <location>
        <position position="1"/>
    </location>
</feature>
<reference evidence="2" key="1">
    <citation type="submission" date="2020-10" db="EMBL/GenBank/DDBJ databases">
        <authorList>
            <person name="Gilroy R."/>
        </authorList>
    </citation>
    <scope>NUCLEOTIDE SEQUENCE</scope>
    <source>
        <strain evidence="2">1748</strain>
    </source>
</reference>
<dbReference type="EMBL" id="JADING010000126">
    <property type="protein sequence ID" value="MBO8414671.1"/>
    <property type="molecule type" value="Genomic_DNA"/>
</dbReference>
<organism evidence="2 3">
    <name type="scientific">Candidatus Scatoplasma merdavium</name>
    <dbReference type="NCBI Taxonomy" id="2840932"/>
    <lineage>
        <taxon>Bacteria</taxon>
        <taxon>Bacillati</taxon>
        <taxon>Bacillota</taxon>
        <taxon>Bacilli</taxon>
        <taxon>Bacillales</taxon>
        <taxon>Candidatus Scatoplasma</taxon>
    </lineage>
</organism>
<evidence type="ECO:0000313" key="3">
    <source>
        <dbReference type="Proteomes" id="UP000823629"/>
    </source>
</evidence>
<sequence>YDVRFSAGIVLMLIIIVTNLILNDVKNHIDDKDNHPLAIVRLANYLTFVSRRIGNEIKKRIKRD</sequence>
<keyword evidence="1" id="KW-1133">Transmembrane helix</keyword>
<accession>A0A9D9D729</accession>
<proteinExistence type="predicted"/>